<reference evidence="2" key="1">
    <citation type="journal article" date="2022" name="Mol. Ecol. Resour.">
        <title>The genomes of chicory, endive, great burdock and yacon provide insights into Asteraceae palaeo-polyploidization history and plant inulin production.</title>
        <authorList>
            <person name="Fan W."/>
            <person name="Wang S."/>
            <person name="Wang H."/>
            <person name="Wang A."/>
            <person name="Jiang F."/>
            <person name="Liu H."/>
            <person name="Zhao H."/>
            <person name="Xu D."/>
            <person name="Zhang Y."/>
        </authorList>
    </citation>
    <scope>NUCLEOTIDE SEQUENCE [LARGE SCALE GENOMIC DNA]</scope>
    <source>
        <strain evidence="2">cv. Punajuju</strain>
    </source>
</reference>
<name>A0ACB9CUF6_CICIN</name>
<comment type="caution">
    <text evidence="1">The sequence shown here is derived from an EMBL/GenBank/DDBJ whole genome shotgun (WGS) entry which is preliminary data.</text>
</comment>
<dbReference type="EMBL" id="CM042013">
    <property type="protein sequence ID" value="KAI3737932.1"/>
    <property type="molecule type" value="Genomic_DNA"/>
</dbReference>
<proteinExistence type="predicted"/>
<gene>
    <name evidence="1" type="ORF">L2E82_27949</name>
</gene>
<accession>A0ACB9CUF6</accession>
<dbReference type="Proteomes" id="UP001055811">
    <property type="component" value="Linkage Group LG05"/>
</dbReference>
<organism evidence="1 2">
    <name type="scientific">Cichorium intybus</name>
    <name type="common">Chicory</name>
    <dbReference type="NCBI Taxonomy" id="13427"/>
    <lineage>
        <taxon>Eukaryota</taxon>
        <taxon>Viridiplantae</taxon>
        <taxon>Streptophyta</taxon>
        <taxon>Embryophyta</taxon>
        <taxon>Tracheophyta</taxon>
        <taxon>Spermatophyta</taxon>
        <taxon>Magnoliopsida</taxon>
        <taxon>eudicotyledons</taxon>
        <taxon>Gunneridae</taxon>
        <taxon>Pentapetalae</taxon>
        <taxon>asterids</taxon>
        <taxon>campanulids</taxon>
        <taxon>Asterales</taxon>
        <taxon>Asteraceae</taxon>
        <taxon>Cichorioideae</taxon>
        <taxon>Cichorieae</taxon>
        <taxon>Cichoriinae</taxon>
        <taxon>Cichorium</taxon>
    </lineage>
</organism>
<reference evidence="1 2" key="2">
    <citation type="journal article" date="2022" name="Mol. Ecol. Resour.">
        <title>The genomes of chicory, endive, great burdock and yacon provide insights into Asteraceae paleo-polyploidization history and plant inulin production.</title>
        <authorList>
            <person name="Fan W."/>
            <person name="Wang S."/>
            <person name="Wang H."/>
            <person name="Wang A."/>
            <person name="Jiang F."/>
            <person name="Liu H."/>
            <person name="Zhao H."/>
            <person name="Xu D."/>
            <person name="Zhang Y."/>
        </authorList>
    </citation>
    <scope>NUCLEOTIDE SEQUENCE [LARGE SCALE GENOMIC DNA]</scope>
    <source>
        <strain evidence="2">cv. Punajuju</strain>
        <tissue evidence="1">Leaves</tissue>
    </source>
</reference>
<evidence type="ECO:0000313" key="1">
    <source>
        <dbReference type="EMBL" id="KAI3737932.1"/>
    </source>
</evidence>
<protein>
    <submittedName>
        <fullName evidence="1">Uncharacterized protein</fullName>
    </submittedName>
</protein>
<sequence length="294" mass="32178">MKKIDEESLVEVDGKLFKIGIIEYDDTWFPLKSELSKELADEEDYDEEDDEDGISDTMILDDELDVEEGEILESENDDEVVEETVLSNNNTSGEQSPVAEPANMHGGNHNSHGDGESQYGELQQSLGENTTLKSPIKVHSVPIPDNLNCSNDGPGFGKKFEHLKGCFGPFTFTAGAGHSGSLSSHNLEFCGSFIKRRRLRMGSGSFNTQVVDLSNVEKFPLQPPPINLQSPIDLNNSPTASHSDPPQDTSDVLPLIPEIERTAEIGRLVGFDIAKDNVILKEFMGEAGDQITSP</sequence>
<keyword evidence="2" id="KW-1185">Reference proteome</keyword>
<evidence type="ECO:0000313" key="2">
    <source>
        <dbReference type="Proteomes" id="UP001055811"/>
    </source>
</evidence>